<organism evidence="2 3">
    <name type="scientific">Blastomonas fulva</name>
    <dbReference type="NCBI Taxonomy" id="1550728"/>
    <lineage>
        <taxon>Bacteria</taxon>
        <taxon>Pseudomonadati</taxon>
        <taxon>Pseudomonadota</taxon>
        <taxon>Alphaproteobacteria</taxon>
        <taxon>Sphingomonadales</taxon>
        <taxon>Sphingomonadaceae</taxon>
        <taxon>Blastomonas</taxon>
    </lineage>
</organism>
<keyword evidence="3" id="KW-1185">Reference proteome</keyword>
<dbReference type="GeneID" id="303486714"/>
<dbReference type="EMBL" id="CP020083">
    <property type="protein sequence ID" value="ASR52451.1"/>
    <property type="molecule type" value="Genomic_DNA"/>
</dbReference>
<reference evidence="2 3" key="1">
    <citation type="submission" date="2017-03" db="EMBL/GenBank/DDBJ databases">
        <title>Complete genome sequence of Blastomonas fulva degrading microcsystin LR.</title>
        <authorList>
            <person name="Lee H.-g."/>
            <person name="Jin L."/>
            <person name="oh H.-M."/>
        </authorList>
    </citation>
    <scope>NUCLEOTIDE SEQUENCE [LARGE SCALE GENOMIC DNA]</scope>
    <source>
        <strain evidence="2 3">T2</strain>
    </source>
</reference>
<dbReference type="InterPro" id="IPR009444">
    <property type="entry name" value="Conjugal_tfr_TraD_a-type"/>
</dbReference>
<dbReference type="Proteomes" id="UP000258016">
    <property type="component" value="Chromosome"/>
</dbReference>
<dbReference type="Pfam" id="PF06412">
    <property type="entry name" value="TraD"/>
    <property type="match status" value="1"/>
</dbReference>
<protein>
    <submittedName>
        <fullName evidence="2">Conjugal transfer protein TraD</fullName>
    </submittedName>
</protein>
<feature type="region of interest" description="Disordered" evidence="1">
    <location>
        <begin position="70"/>
        <end position="107"/>
    </location>
</feature>
<accession>A0ABN5B863</accession>
<evidence type="ECO:0000313" key="3">
    <source>
        <dbReference type="Proteomes" id="UP000258016"/>
    </source>
</evidence>
<dbReference type="RefSeq" id="WP_117352726.1">
    <property type="nucleotide sequence ID" value="NZ_CP020083.1"/>
</dbReference>
<evidence type="ECO:0000256" key="1">
    <source>
        <dbReference type="SAM" id="MobiDB-lite"/>
    </source>
</evidence>
<sequence>MRKPRDYDAELQALNDKAKQLRSRKQTQLGELVIATGADALGTEVLAGVLLAAIGNDDPSRKEAWRKRGAAFFQGSNSTRRSAGKDLGGAQAVDPGAQPSAGTPGTA</sequence>
<name>A0ABN5B863_9SPHN</name>
<evidence type="ECO:0000313" key="2">
    <source>
        <dbReference type="EMBL" id="ASR52451.1"/>
    </source>
</evidence>
<gene>
    <name evidence="2" type="ORF">B5J99_14110</name>
</gene>
<proteinExistence type="predicted"/>